<evidence type="ECO:0000256" key="2">
    <source>
        <dbReference type="SAM" id="Phobius"/>
    </source>
</evidence>
<reference evidence="3" key="1">
    <citation type="submission" date="2023-12" db="EMBL/GenBank/DDBJ databases">
        <title>Fervidustalea candida gen. nov., sp. nov., a novel member of the family Paenibacillaceae isolated from a geothermal area.</title>
        <authorList>
            <person name="Li W.-J."/>
            <person name="Jiao J.-Y."/>
            <person name="Chen Y."/>
        </authorList>
    </citation>
    <scope>NUCLEOTIDE SEQUENCE</scope>
    <source>
        <strain evidence="3">SYSU GA230002</strain>
    </source>
</reference>
<evidence type="ECO:0000256" key="1">
    <source>
        <dbReference type="SAM" id="MobiDB-lite"/>
    </source>
</evidence>
<keyword evidence="2" id="KW-1133">Transmembrane helix</keyword>
<comment type="caution">
    <text evidence="3">The sequence shown here is derived from an EMBL/GenBank/DDBJ whole genome shotgun (WGS) entry which is preliminary data.</text>
</comment>
<accession>A0ABU5ZNT5</accession>
<name>A0ABU5ZNT5_9BACL</name>
<dbReference type="Proteomes" id="UP001310386">
    <property type="component" value="Unassembled WGS sequence"/>
</dbReference>
<keyword evidence="2" id="KW-0472">Membrane</keyword>
<organism evidence="3 4">
    <name type="scientific">Ferviditalea candida</name>
    <dbReference type="NCBI Taxonomy" id="3108399"/>
    <lineage>
        <taxon>Bacteria</taxon>
        <taxon>Bacillati</taxon>
        <taxon>Bacillota</taxon>
        <taxon>Bacilli</taxon>
        <taxon>Bacillales</taxon>
        <taxon>Paenibacillaceae</taxon>
        <taxon>Ferviditalea</taxon>
    </lineage>
</organism>
<feature type="region of interest" description="Disordered" evidence="1">
    <location>
        <begin position="42"/>
        <end position="62"/>
    </location>
</feature>
<dbReference type="EMBL" id="JAYJLD010000022">
    <property type="protein sequence ID" value="MEB3102795.1"/>
    <property type="molecule type" value="Genomic_DNA"/>
</dbReference>
<keyword evidence="4" id="KW-1185">Reference proteome</keyword>
<dbReference type="RefSeq" id="WP_371754917.1">
    <property type="nucleotide sequence ID" value="NZ_JAYJLD010000022.1"/>
</dbReference>
<gene>
    <name evidence="3" type="ORF">VF724_14095</name>
</gene>
<evidence type="ECO:0000313" key="3">
    <source>
        <dbReference type="EMBL" id="MEB3102795.1"/>
    </source>
</evidence>
<proteinExistence type="predicted"/>
<feature type="compositionally biased region" description="Polar residues" evidence="1">
    <location>
        <begin position="44"/>
        <end position="56"/>
    </location>
</feature>
<evidence type="ECO:0000313" key="4">
    <source>
        <dbReference type="Proteomes" id="UP001310386"/>
    </source>
</evidence>
<feature type="transmembrane region" description="Helical" evidence="2">
    <location>
        <begin position="6"/>
        <end position="22"/>
    </location>
</feature>
<protein>
    <submittedName>
        <fullName evidence="3">Uncharacterized protein</fullName>
    </submittedName>
</protein>
<keyword evidence="2" id="KW-0812">Transmembrane</keyword>
<sequence length="92" mass="10175">MRTMSFLMGGIVGAAAVIYFMNNNRQSIFSFNAAEKASKWMNGATDTKSPSKSEANWSGGGLNTVEQMINEDPEVKKAVQEIMKKETTYQTQ</sequence>